<feature type="compositionally biased region" description="Low complexity" evidence="1">
    <location>
        <begin position="451"/>
        <end position="478"/>
    </location>
</feature>
<dbReference type="OrthoDB" id="5572844at2759"/>
<feature type="region of interest" description="Disordered" evidence="1">
    <location>
        <begin position="158"/>
        <end position="203"/>
    </location>
</feature>
<proteinExistence type="predicted"/>
<evidence type="ECO:0000313" key="2">
    <source>
        <dbReference type="EMBL" id="CAF9939585.1"/>
    </source>
</evidence>
<dbReference type="AlphaFoldDB" id="A0A8H3J2M3"/>
<reference evidence="2" key="1">
    <citation type="submission" date="2021-03" db="EMBL/GenBank/DDBJ databases">
        <authorList>
            <person name="Tagirdzhanova G."/>
        </authorList>
    </citation>
    <scope>NUCLEOTIDE SEQUENCE</scope>
</reference>
<feature type="compositionally biased region" description="Acidic residues" evidence="1">
    <location>
        <begin position="186"/>
        <end position="196"/>
    </location>
</feature>
<evidence type="ECO:0000256" key="1">
    <source>
        <dbReference type="SAM" id="MobiDB-lite"/>
    </source>
</evidence>
<dbReference type="Pfam" id="PF09729">
    <property type="entry name" value="Gti1_Pac2"/>
    <property type="match status" value="1"/>
</dbReference>
<organism evidence="2 3">
    <name type="scientific">Alectoria fallacina</name>
    <dbReference type="NCBI Taxonomy" id="1903189"/>
    <lineage>
        <taxon>Eukaryota</taxon>
        <taxon>Fungi</taxon>
        <taxon>Dikarya</taxon>
        <taxon>Ascomycota</taxon>
        <taxon>Pezizomycotina</taxon>
        <taxon>Lecanoromycetes</taxon>
        <taxon>OSLEUM clade</taxon>
        <taxon>Lecanoromycetidae</taxon>
        <taxon>Lecanorales</taxon>
        <taxon>Lecanorineae</taxon>
        <taxon>Parmeliaceae</taxon>
        <taxon>Alectoria</taxon>
    </lineage>
</organism>
<feature type="region of interest" description="Disordered" evidence="1">
    <location>
        <begin position="31"/>
        <end position="50"/>
    </location>
</feature>
<name>A0A8H3J2M3_9LECA</name>
<protein>
    <recommendedName>
        <fullName evidence="4">cAMP-independent regulatory protein pac2</fullName>
    </recommendedName>
</protein>
<accession>A0A8H3J2M3</accession>
<dbReference type="GO" id="GO:0003677">
    <property type="term" value="F:DNA binding"/>
    <property type="evidence" value="ECO:0007669"/>
    <property type="project" value="TreeGrafter"/>
</dbReference>
<sequence>MSAVYITHSTQNPVLMDPSSSHRPIAYLDAKPHLTASQTSPGRREIPLKRKRSWEDQPIPRLAIPKTPTSSTILDMETYNGHVRTPADAIILFEACRLGLLPRVQRRLSEKERQSIKSGSVFVWDEREAGMRRWTDGKSWSASRVSGSFLTYREMEGKRGGNSFGPPLAAVSRAGKTPDSTRGSDSDLDMGGEDGPDGYRYKPDGLMKQSFSITTSSGNHLHLISYYSRSHPSASGLTSPTSDPALRHIRPQKGMYPESTVHEHQNIPAVTRSPMVSAPYSTVPQMAGYARQGPPQWPPHYNGYNWTPPPPMQQTGPHYGYQQYNGGGVVYAPPPPINGHSPLQNSQSAQPPPPTTQSYDPHYQAYGQRRYPSMSASMHPDTSGYDQRQGPPSTPQQRPMDKYAPPPDLYSGYDPRYPPIQNRNPSMPSDSNLAPPHQSHSRNGSSANGMQQPQFQHSHPSPHFSQAPPNGQQQQAQQLTSSSTPIDPRLMVSSPMIQPQSQPNHHSRTSTPGAHAQLQEAAEAAQTHANGTNGASTIPSIGAIMNGASAESHNSPNADAKSDRSGDKTPGGSVKKEGGPQDIPSDKLGFGEDMRALKVLDRAFTT</sequence>
<dbReference type="PANTHER" id="PTHR28027">
    <property type="entry name" value="TRANSCRIPTIONAL REGULATOR MIT1"/>
    <property type="match status" value="1"/>
</dbReference>
<feature type="compositionally biased region" description="Polar residues" evidence="1">
    <location>
        <begin position="530"/>
        <end position="539"/>
    </location>
</feature>
<dbReference type="PANTHER" id="PTHR28027:SF1">
    <property type="entry name" value="CAMP INDEPENDENT REGULATORY PROTEIN (AFU_ORTHOLOGUE AFUA_3G09640)"/>
    <property type="match status" value="1"/>
</dbReference>
<dbReference type="EMBL" id="CAJPDR010000556">
    <property type="protein sequence ID" value="CAF9939585.1"/>
    <property type="molecule type" value="Genomic_DNA"/>
</dbReference>
<evidence type="ECO:0008006" key="4">
    <source>
        <dbReference type="Google" id="ProtNLM"/>
    </source>
</evidence>
<comment type="caution">
    <text evidence="2">The sequence shown here is derived from an EMBL/GenBank/DDBJ whole genome shotgun (WGS) entry which is preliminary data.</text>
</comment>
<gene>
    <name evidence="2" type="ORF">ALECFALPRED_008185</name>
</gene>
<dbReference type="InterPro" id="IPR018608">
    <property type="entry name" value="Gti1/Pac2"/>
</dbReference>
<dbReference type="Proteomes" id="UP000664203">
    <property type="component" value="Unassembled WGS sequence"/>
</dbReference>
<feature type="compositionally biased region" description="Polar residues" evidence="1">
    <location>
        <begin position="441"/>
        <end position="450"/>
    </location>
</feature>
<feature type="compositionally biased region" description="Polar residues" evidence="1">
    <location>
        <begin position="495"/>
        <end position="512"/>
    </location>
</feature>
<feature type="region of interest" description="Disordered" evidence="1">
    <location>
        <begin position="300"/>
        <end position="594"/>
    </location>
</feature>
<feature type="compositionally biased region" description="Low complexity" evidence="1">
    <location>
        <begin position="514"/>
        <end position="529"/>
    </location>
</feature>
<keyword evidence="3" id="KW-1185">Reference proteome</keyword>
<evidence type="ECO:0000313" key="3">
    <source>
        <dbReference type="Proteomes" id="UP000664203"/>
    </source>
</evidence>
<feature type="compositionally biased region" description="Polar residues" evidence="1">
    <location>
        <begin position="421"/>
        <end position="432"/>
    </location>
</feature>